<keyword evidence="6" id="KW-0418">Kinase</keyword>
<evidence type="ECO:0000256" key="6">
    <source>
        <dbReference type="ARBA" id="ARBA00022777"/>
    </source>
</evidence>
<feature type="region of interest" description="Disordered" evidence="14">
    <location>
        <begin position="449"/>
        <end position="475"/>
    </location>
</feature>
<feature type="domain" description="Protein kinase" evidence="15">
    <location>
        <begin position="607"/>
        <end position="876"/>
    </location>
</feature>
<keyword evidence="5 11" id="KW-0863">Zinc-finger</keyword>
<dbReference type="GO" id="GO:0005524">
    <property type="term" value="F:ATP binding"/>
    <property type="evidence" value="ECO:0007669"/>
    <property type="project" value="UniProtKB-UniRule"/>
</dbReference>
<keyword evidence="18" id="KW-1185">Reference proteome</keyword>
<dbReference type="SUPFAM" id="SSF48452">
    <property type="entry name" value="TPR-like"/>
    <property type="match status" value="1"/>
</dbReference>
<dbReference type="PROSITE" id="PS50011">
    <property type="entry name" value="PROTEIN_KINASE_DOM"/>
    <property type="match status" value="1"/>
</dbReference>
<feature type="compositionally biased region" description="Basic and acidic residues" evidence="14">
    <location>
        <begin position="449"/>
        <end position="462"/>
    </location>
</feature>
<dbReference type="InterPro" id="IPR008271">
    <property type="entry name" value="Ser/Thr_kinase_AS"/>
</dbReference>
<evidence type="ECO:0000259" key="15">
    <source>
        <dbReference type="PROSITE" id="PS50011"/>
    </source>
</evidence>
<keyword evidence="8 13" id="KW-0067">ATP-binding</keyword>
<dbReference type="EMBL" id="WIXE01025088">
    <property type="protein sequence ID" value="KAK5965027.1"/>
    <property type="molecule type" value="Genomic_DNA"/>
</dbReference>
<keyword evidence="3" id="KW-0479">Metal-binding</keyword>
<dbReference type="PANTHER" id="PTHR48013:SF13">
    <property type="entry name" value="PROTEIN KINASE DOMAIN-CONTAINING PROTEIN"/>
    <property type="match status" value="1"/>
</dbReference>
<evidence type="ECO:0000313" key="18">
    <source>
        <dbReference type="Proteomes" id="UP001331761"/>
    </source>
</evidence>
<evidence type="ECO:0000256" key="1">
    <source>
        <dbReference type="ARBA" id="ARBA00022527"/>
    </source>
</evidence>
<evidence type="ECO:0000256" key="2">
    <source>
        <dbReference type="ARBA" id="ARBA00022679"/>
    </source>
</evidence>
<dbReference type="SMART" id="SM00220">
    <property type="entry name" value="S_TKc"/>
    <property type="match status" value="1"/>
</dbReference>
<comment type="caution">
    <text evidence="17">The sequence shown here is derived from an EMBL/GenBank/DDBJ whole genome shotgun (WGS) entry which is preliminary data.</text>
</comment>
<sequence>MNSFFILKMTVKPRLRFYPFAYALFTEELCSHCWYCLAPVEAKKRCLGCGFALFCGKECQMLGWKDHKEICSGKDKKTDGFYKDQIYEHLKNFYEEKFLMSKDVVFELHCRDYINRHAISDKAYVKEIGKGLYLDLCAYDHSCRPNTIFTCDGFVATLRGLNPNVDIGNRSTTFYTYIDLLSSLQQRKKQLKDTWYFDCQCERCTDPSDHLLTSILCPSCSSDNRAEICIFGEHSYKNIKSGIINCEKCGNEVPKDYVMEAVNAMRFIDKIIEDREVEQMPKKTRVEFLEDLLERFTKILSGSNIYLCKLIQNLIPLIAPDKNEELLRLHLRSENCVRRCFPQNHPAIAFHLRNIGIFLNNLNRYEEAVKYFREAQDIMEYTLDAGHPMTVENRSLLQQTLENLNSSEKPENSAMSADNNVTVHSRNGNPVTEVKEVLEDLKIGEKSAAKIESKEPAEKSAATEKSSPARENQSITSGLKKTFNDLFSDDFSDLPELIYRGHFSCFCMYVVIMTLRNIIRDDEVLHVVSSLIRPSSTLSIMNRRRLPIQPLKKDPEGFELDAHKDMIMDDSVENKIIGQMNYIRMFLADKLVFPPDTREYKFEFKDLEELGSLGNGSFGTVKKMRHSLTGTEMAVKRVRIVSSGVDDVASCRSMKRLQQEVDAIKSASNCKQIVQFYGITFHEGDGLVCMELMDISLERLYMAVHDLGYPAFDENTLGSVAINTIIALNHMKSQYHIIHRDVKPSNILLNRKGEVKLCDFGICGYLQDSVAQTQDAGCRPYMAPERLMTFSKGYDIRSDVWSLGISMVEVANFAFPYPGFTTVPLFAQLDLVVHGDAPMVSNPLYSTKTKNFIHYCLTKDQESRPTFADLTNTVFYQHYNSMDNLSELVGAYVAEILSKIETV</sequence>
<dbReference type="PROSITE" id="PS00107">
    <property type="entry name" value="PROTEIN_KINASE_ATP"/>
    <property type="match status" value="1"/>
</dbReference>
<evidence type="ECO:0000256" key="8">
    <source>
        <dbReference type="ARBA" id="ARBA00022840"/>
    </source>
</evidence>
<dbReference type="GO" id="GO:0004708">
    <property type="term" value="F:MAP kinase kinase activity"/>
    <property type="evidence" value="ECO:0007669"/>
    <property type="project" value="UniProtKB-EC"/>
</dbReference>
<evidence type="ECO:0000256" key="13">
    <source>
        <dbReference type="PROSITE-ProRule" id="PRU10141"/>
    </source>
</evidence>
<evidence type="ECO:0000256" key="5">
    <source>
        <dbReference type="ARBA" id="ARBA00022771"/>
    </source>
</evidence>
<feature type="binding site" evidence="13">
    <location>
        <position position="636"/>
    </location>
    <ligand>
        <name>ATP</name>
        <dbReference type="ChEBI" id="CHEBI:30616"/>
    </ligand>
</feature>
<keyword evidence="1" id="KW-0723">Serine/threonine-protein kinase</keyword>
<dbReference type="Gene3D" id="3.30.200.20">
    <property type="entry name" value="Phosphorylase Kinase, domain 1"/>
    <property type="match status" value="1"/>
</dbReference>
<feature type="repeat" description="TPR" evidence="12">
    <location>
        <begin position="349"/>
        <end position="382"/>
    </location>
</feature>
<dbReference type="FunFam" id="3.30.200.20:FF:000040">
    <property type="entry name" value="Dual specificity mitogen-activated protein kinase kinase"/>
    <property type="match status" value="1"/>
</dbReference>
<dbReference type="GO" id="GO:0008270">
    <property type="term" value="F:zinc ion binding"/>
    <property type="evidence" value="ECO:0007669"/>
    <property type="project" value="UniProtKB-KW"/>
</dbReference>
<evidence type="ECO:0000256" key="14">
    <source>
        <dbReference type="SAM" id="MobiDB-lite"/>
    </source>
</evidence>
<keyword evidence="7" id="KW-0862">Zinc</keyword>
<evidence type="ECO:0000256" key="7">
    <source>
        <dbReference type="ARBA" id="ARBA00022833"/>
    </source>
</evidence>
<dbReference type="Pfam" id="PF01753">
    <property type="entry name" value="zf-MYND"/>
    <property type="match status" value="1"/>
</dbReference>
<dbReference type="Gene3D" id="6.10.140.2220">
    <property type="match status" value="1"/>
</dbReference>
<dbReference type="Gene3D" id="1.25.40.10">
    <property type="entry name" value="Tetratricopeptide repeat domain"/>
    <property type="match status" value="1"/>
</dbReference>
<accession>A0AAN8IDK2</accession>
<protein>
    <recommendedName>
        <fullName evidence="10">mitogen-activated protein kinase kinase</fullName>
        <ecNumber evidence="10">2.7.12.2</ecNumber>
    </recommendedName>
</protein>
<dbReference type="InterPro" id="IPR002893">
    <property type="entry name" value="Znf_MYND"/>
</dbReference>
<dbReference type="GO" id="GO:0051403">
    <property type="term" value="P:stress-activated MAPK cascade"/>
    <property type="evidence" value="ECO:0007669"/>
    <property type="project" value="TreeGrafter"/>
</dbReference>
<dbReference type="PROSITE" id="PS50865">
    <property type="entry name" value="ZF_MYND_2"/>
    <property type="match status" value="1"/>
</dbReference>
<dbReference type="InterPro" id="IPR046341">
    <property type="entry name" value="SET_dom_sf"/>
</dbReference>
<dbReference type="GO" id="GO:0004674">
    <property type="term" value="F:protein serine/threonine kinase activity"/>
    <property type="evidence" value="ECO:0007669"/>
    <property type="project" value="UniProtKB-KW"/>
</dbReference>
<dbReference type="Gene3D" id="1.10.510.10">
    <property type="entry name" value="Transferase(Phosphotransferase) domain 1"/>
    <property type="match status" value="1"/>
</dbReference>
<keyword evidence="2" id="KW-0808">Transferase</keyword>
<evidence type="ECO:0000256" key="10">
    <source>
        <dbReference type="ARBA" id="ARBA00038999"/>
    </source>
</evidence>
<feature type="domain" description="MYND-type" evidence="16">
    <location>
        <begin position="33"/>
        <end position="71"/>
    </location>
</feature>
<feature type="compositionally biased region" description="Polar residues" evidence="14">
    <location>
        <begin position="463"/>
        <end position="475"/>
    </location>
</feature>
<dbReference type="PANTHER" id="PTHR48013">
    <property type="entry name" value="DUAL SPECIFICITY MITOGEN-ACTIVATED PROTEIN KINASE KINASE 5-RELATED"/>
    <property type="match status" value="1"/>
</dbReference>
<evidence type="ECO:0000256" key="3">
    <source>
        <dbReference type="ARBA" id="ARBA00022723"/>
    </source>
</evidence>
<dbReference type="EC" id="2.7.12.2" evidence="10"/>
<dbReference type="SUPFAM" id="SSF144232">
    <property type="entry name" value="HIT/MYND zinc finger-like"/>
    <property type="match status" value="1"/>
</dbReference>
<dbReference type="AlphaFoldDB" id="A0AAN8IDK2"/>
<dbReference type="InterPro" id="IPR019734">
    <property type="entry name" value="TPR_rpt"/>
</dbReference>
<name>A0AAN8IDK2_TRICO</name>
<dbReference type="PROSITE" id="PS00108">
    <property type="entry name" value="PROTEIN_KINASE_ST"/>
    <property type="match status" value="1"/>
</dbReference>
<dbReference type="InterPro" id="IPR017441">
    <property type="entry name" value="Protein_kinase_ATP_BS"/>
</dbReference>
<evidence type="ECO:0000256" key="9">
    <source>
        <dbReference type="ARBA" id="ARBA00038035"/>
    </source>
</evidence>
<evidence type="ECO:0000256" key="4">
    <source>
        <dbReference type="ARBA" id="ARBA00022741"/>
    </source>
</evidence>
<organism evidence="17 18">
    <name type="scientific">Trichostrongylus colubriformis</name>
    <name type="common">Black scour worm</name>
    <dbReference type="NCBI Taxonomy" id="6319"/>
    <lineage>
        <taxon>Eukaryota</taxon>
        <taxon>Metazoa</taxon>
        <taxon>Ecdysozoa</taxon>
        <taxon>Nematoda</taxon>
        <taxon>Chromadorea</taxon>
        <taxon>Rhabditida</taxon>
        <taxon>Rhabditina</taxon>
        <taxon>Rhabditomorpha</taxon>
        <taxon>Strongyloidea</taxon>
        <taxon>Trichostrongylidae</taxon>
        <taxon>Trichostrongylus</taxon>
    </lineage>
</organism>
<feature type="region of interest" description="Disordered" evidence="14">
    <location>
        <begin position="404"/>
        <end position="429"/>
    </location>
</feature>
<gene>
    <name evidence="17" type="ORF">GCK32_002867</name>
</gene>
<dbReference type="InterPro" id="IPR011990">
    <property type="entry name" value="TPR-like_helical_dom_sf"/>
</dbReference>
<dbReference type="PROSITE" id="PS50005">
    <property type="entry name" value="TPR"/>
    <property type="match status" value="1"/>
</dbReference>
<dbReference type="InterPro" id="IPR011009">
    <property type="entry name" value="Kinase-like_dom_sf"/>
</dbReference>
<comment type="similarity">
    <text evidence="9">Belongs to the protein kinase superfamily. STE Ser/Thr protein kinase family. MAP kinase kinase subfamily.</text>
</comment>
<dbReference type="Pfam" id="PF00069">
    <property type="entry name" value="Pkinase"/>
    <property type="match status" value="1"/>
</dbReference>
<dbReference type="Gene3D" id="2.170.270.10">
    <property type="entry name" value="SET domain"/>
    <property type="match status" value="1"/>
</dbReference>
<dbReference type="InterPro" id="IPR000719">
    <property type="entry name" value="Prot_kinase_dom"/>
</dbReference>
<evidence type="ECO:0000313" key="17">
    <source>
        <dbReference type="EMBL" id="KAK5965027.1"/>
    </source>
</evidence>
<keyword evidence="4 13" id="KW-0547">Nucleotide-binding</keyword>
<keyword evidence="12" id="KW-0802">TPR repeat</keyword>
<evidence type="ECO:0000256" key="11">
    <source>
        <dbReference type="PROSITE-ProRule" id="PRU00134"/>
    </source>
</evidence>
<dbReference type="SUPFAM" id="SSF56112">
    <property type="entry name" value="Protein kinase-like (PK-like)"/>
    <property type="match status" value="1"/>
</dbReference>
<proteinExistence type="inferred from homology"/>
<dbReference type="Proteomes" id="UP001331761">
    <property type="component" value="Unassembled WGS sequence"/>
</dbReference>
<evidence type="ECO:0000256" key="12">
    <source>
        <dbReference type="PROSITE-ProRule" id="PRU00339"/>
    </source>
</evidence>
<reference evidence="17 18" key="1">
    <citation type="submission" date="2019-10" db="EMBL/GenBank/DDBJ databases">
        <title>Assembly and Annotation for the nematode Trichostrongylus colubriformis.</title>
        <authorList>
            <person name="Martin J."/>
        </authorList>
    </citation>
    <scope>NUCLEOTIDE SEQUENCE [LARGE SCALE GENOMIC DNA]</scope>
    <source>
        <strain evidence="17">G859</strain>
        <tissue evidence="17">Whole worm</tissue>
    </source>
</reference>
<evidence type="ECO:0000259" key="16">
    <source>
        <dbReference type="PROSITE" id="PS50865"/>
    </source>
</evidence>